<dbReference type="RefSeq" id="WP_408092368.1">
    <property type="nucleotide sequence ID" value="NZ_JBELPY010000014.1"/>
</dbReference>
<name>A0ABW8Y6Z1_9FLAO</name>
<dbReference type="Gene3D" id="3.40.50.300">
    <property type="entry name" value="P-loop containing nucleotide triphosphate hydrolases"/>
    <property type="match status" value="1"/>
</dbReference>
<gene>
    <name evidence="3" type="ORF">ABS765_16060</name>
</gene>
<feature type="domain" description="OLD protein-like TOPRIM" evidence="2">
    <location>
        <begin position="359"/>
        <end position="423"/>
    </location>
</feature>
<organism evidence="3 4">
    <name type="scientific">Chryseobacterium terrae</name>
    <dbReference type="NCBI Taxonomy" id="3163299"/>
    <lineage>
        <taxon>Bacteria</taxon>
        <taxon>Pseudomonadati</taxon>
        <taxon>Bacteroidota</taxon>
        <taxon>Flavobacteriia</taxon>
        <taxon>Flavobacteriales</taxon>
        <taxon>Weeksellaceae</taxon>
        <taxon>Chryseobacterium group</taxon>
        <taxon>Chryseobacterium</taxon>
    </lineage>
</organism>
<dbReference type="PANTHER" id="PTHR43581">
    <property type="entry name" value="ATP/GTP PHOSPHATASE"/>
    <property type="match status" value="1"/>
</dbReference>
<evidence type="ECO:0000259" key="2">
    <source>
        <dbReference type="Pfam" id="PF20469"/>
    </source>
</evidence>
<dbReference type="InterPro" id="IPR051396">
    <property type="entry name" value="Bact_Antivir_Def_Nuclease"/>
</dbReference>
<comment type="caution">
    <text evidence="3">The sequence shown here is derived from an EMBL/GenBank/DDBJ whole genome shotgun (WGS) entry which is preliminary data.</text>
</comment>
<dbReference type="InterPro" id="IPR041685">
    <property type="entry name" value="AAA_GajA/Old/RecF-like"/>
</dbReference>
<dbReference type="EMBL" id="JBELPY010000014">
    <property type="protein sequence ID" value="MFL9835532.1"/>
    <property type="molecule type" value="Genomic_DNA"/>
</dbReference>
<dbReference type="SUPFAM" id="SSF52540">
    <property type="entry name" value="P-loop containing nucleoside triphosphate hydrolases"/>
    <property type="match status" value="1"/>
</dbReference>
<evidence type="ECO:0000313" key="3">
    <source>
        <dbReference type="EMBL" id="MFL9835532.1"/>
    </source>
</evidence>
<dbReference type="PANTHER" id="PTHR43581:SF4">
    <property type="entry name" value="ATP_GTP PHOSPHATASE"/>
    <property type="match status" value="1"/>
</dbReference>
<dbReference type="GO" id="GO:0016740">
    <property type="term" value="F:transferase activity"/>
    <property type="evidence" value="ECO:0007669"/>
    <property type="project" value="UniProtKB-KW"/>
</dbReference>
<evidence type="ECO:0000259" key="1">
    <source>
        <dbReference type="Pfam" id="PF13175"/>
    </source>
</evidence>
<feature type="domain" description="Endonuclease GajA/Old nuclease/RecF-like AAA" evidence="1">
    <location>
        <begin position="4"/>
        <end position="209"/>
    </location>
</feature>
<proteinExistence type="predicted"/>
<protein>
    <submittedName>
        <fullName evidence="3">TOPRIM nucleotidyl transferase/hydrolase domain-containing protein</fullName>
    </submittedName>
</protein>
<evidence type="ECO:0000313" key="4">
    <source>
        <dbReference type="Proteomes" id="UP001629058"/>
    </source>
</evidence>
<dbReference type="Pfam" id="PF20469">
    <property type="entry name" value="OLD-like_TOPRIM"/>
    <property type="match status" value="1"/>
</dbReference>
<dbReference type="Pfam" id="PF13175">
    <property type="entry name" value="AAA_15"/>
    <property type="match status" value="1"/>
</dbReference>
<keyword evidence="3" id="KW-0808">Transferase</keyword>
<sequence>MKHIKRIKLKNFRRFKEFSVEFNETLNLLIGDNESGKSSILEAINIVLAGSRNKVETIGLDNLFNQEVITEFLAGGKKYEDLPILFAEIYFNEQHDFELFGRNNSEEIDCDGFRLECSPNDDLSREIKEILKQEDISFPYEFYQIKFNTFQGDAYSGFKKYFKHILIDNSQISSEYAVKEYVRDMYNNLATSLERNNHHYNYRQHKLNYKTNVLADVNTKTGEYEFIVRNNTKSNLSTDLALSHNNINIENKGKGIQCFIKTKFALNKSGNLDIVLLEEPENHLSHINMKKMVKEIEIASQKQIFIATHSNMLSTRLDLRKSILLNSNSEHPILLDNVKDSTAKFFMKAPDNNLLDFILSKKALLVEGDAEYMLLESFFKKHTGISAESADVHIISVDGTSFKRYLDISQKLGIKTAVIRDNDGDLAKNCIENYSDYTESFIKIFYDNDNGNTTFEKCIYYLNQKACESLFSKNRKKLSVLDYMLKNKAEASFQLLDKKKDELEIPQYIKDAIEWIRK</sequence>
<dbReference type="InterPro" id="IPR027417">
    <property type="entry name" value="P-loop_NTPase"/>
</dbReference>
<dbReference type="InterPro" id="IPR034139">
    <property type="entry name" value="TOPRIM_OLD"/>
</dbReference>
<accession>A0ABW8Y6Z1</accession>
<reference evidence="3 4" key="1">
    <citation type="submission" date="2024-06" db="EMBL/GenBank/DDBJ databases">
        <authorList>
            <person name="Kaempfer P."/>
            <person name="Viver T."/>
        </authorList>
    </citation>
    <scope>NUCLEOTIDE SEQUENCE [LARGE SCALE GENOMIC DNA]</scope>
    <source>
        <strain evidence="3 4">ST-37</strain>
    </source>
</reference>
<dbReference type="Proteomes" id="UP001629058">
    <property type="component" value="Unassembled WGS sequence"/>
</dbReference>
<keyword evidence="4" id="KW-1185">Reference proteome</keyword>
<dbReference type="CDD" id="cd01026">
    <property type="entry name" value="TOPRIM_OLD"/>
    <property type="match status" value="1"/>
</dbReference>